<gene>
    <name evidence="1" type="ORF">D3H55_10405</name>
</gene>
<proteinExistence type="predicted"/>
<evidence type="ECO:0000313" key="2">
    <source>
        <dbReference type="Proteomes" id="UP000265801"/>
    </source>
</evidence>
<dbReference type="OrthoDB" id="9800567at2"/>
<evidence type="ECO:0008006" key="3">
    <source>
        <dbReference type="Google" id="ProtNLM"/>
    </source>
</evidence>
<accession>A0A3A1QYY7</accession>
<evidence type="ECO:0000313" key="1">
    <source>
        <dbReference type="EMBL" id="RIW33999.1"/>
    </source>
</evidence>
<dbReference type="Gene3D" id="3.30.460.40">
    <property type="match status" value="1"/>
</dbReference>
<sequence length="198" mass="22762">MRKDYENWSPLSVAETACLFTSIPVSWGIAGGWALDLHIGKQIRDHADIDIVTAQQDLPALYSHLSQDWLLYKAAGGKLEIWREGDSLEAINNIWASRNPEAPFRFQILVVEFEGGEWLYKRNKEIKSRNIMLNNKQGIPYLRPEIQLLYKGGSSQLRQKDSWDFQTVFPFLTAAEKDWLAAALIKQFPDGHPWVDFI</sequence>
<comment type="caution">
    <text evidence="1">The sequence shown here is derived from an EMBL/GenBank/DDBJ whole genome shotgun (WGS) entry which is preliminary data.</text>
</comment>
<protein>
    <recommendedName>
        <fullName evidence="3">Amino acid transporter</fullName>
    </recommendedName>
</protein>
<dbReference type="Proteomes" id="UP000265801">
    <property type="component" value="Unassembled WGS sequence"/>
</dbReference>
<keyword evidence="2" id="KW-1185">Reference proteome</keyword>
<organism evidence="1 2">
    <name type="scientific">Bacillus salacetis</name>
    <dbReference type="NCBI Taxonomy" id="2315464"/>
    <lineage>
        <taxon>Bacteria</taxon>
        <taxon>Bacillati</taxon>
        <taxon>Bacillota</taxon>
        <taxon>Bacilli</taxon>
        <taxon>Bacillales</taxon>
        <taxon>Bacillaceae</taxon>
        <taxon>Bacillus</taxon>
    </lineage>
</organism>
<reference evidence="1 2" key="1">
    <citation type="submission" date="2018-09" db="EMBL/GenBank/DDBJ databases">
        <title>Bacillus saliacetes sp. nov., isolated from Thai shrimp paste (Ka-pi).</title>
        <authorList>
            <person name="Daroonpunt R."/>
            <person name="Tanasupawat S."/>
            <person name="Yiamsombut S."/>
        </authorList>
    </citation>
    <scope>NUCLEOTIDE SEQUENCE [LARGE SCALE GENOMIC DNA]</scope>
    <source>
        <strain evidence="1 2">SKP7-4</strain>
    </source>
</reference>
<dbReference type="EMBL" id="QXIR01000012">
    <property type="protein sequence ID" value="RIW33999.1"/>
    <property type="molecule type" value="Genomic_DNA"/>
</dbReference>
<dbReference type="InterPro" id="IPR019646">
    <property type="entry name" value="Aminoglyc_AdlTrfase"/>
</dbReference>
<name>A0A3A1QYY7_9BACI</name>
<dbReference type="RefSeq" id="WP_119546846.1">
    <property type="nucleotide sequence ID" value="NZ_QXIR01000012.1"/>
</dbReference>
<dbReference type="AlphaFoldDB" id="A0A3A1QYY7"/>
<dbReference type="Pfam" id="PF10706">
    <property type="entry name" value="Aminoglyc_resit"/>
    <property type="match status" value="1"/>
</dbReference>